<reference evidence="3 4" key="1">
    <citation type="submission" date="2015-07" db="EMBL/GenBank/DDBJ databases">
        <title>Genome sequence of Leptolinea tardivitalis DSM 16556.</title>
        <authorList>
            <person name="Hemp J."/>
            <person name="Ward L.M."/>
            <person name="Pace L.A."/>
            <person name="Fischer W.W."/>
        </authorList>
    </citation>
    <scope>NUCLEOTIDE SEQUENCE [LARGE SCALE GENOMIC DNA]</scope>
    <source>
        <strain evidence="3 4">YMTK-2</strain>
    </source>
</reference>
<dbReference type="CDD" id="cd05005">
    <property type="entry name" value="SIS_PHI"/>
    <property type="match status" value="1"/>
</dbReference>
<dbReference type="EMBL" id="LGCK01000014">
    <property type="protein sequence ID" value="KPL70526.1"/>
    <property type="molecule type" value="Genomic_DNA"/>
</dbReference>
<evidence type="ECO:0000259" key="2">
    <source>
        <dbReference type="PROSITE" id="PS51464"/>
    </source>
</evidence>
<feature type="domain" description="SIS" evidence="2">
    <location>
        <begin position="29"/>
        <end position="172"/>
    </location>
</feature>
<dbReference type="RefSeq" id="WP_062422425.1">
    <property type="nucleotide sequence ID" value="NZ_BBYA01000010.1"/>
</dbReference>
<dbReference type="GO" id="GO:1901135">
    <property type="term" value="P:carbohydrate derivative metabolic process"/>
    <property type="evidence" value="ECO:0007669"/>
    <property type="project" value="InterPro"/>
</dbReference>
<dbReference type="InterPro" id="IPR001347">
    <property type="entry name" value="SIS_dom"/>
</dbReference>
<dbReference type="InterPro" id="IPR046348">
    <property type="entry name" value="SIS_dom_sf"/>
</dbReference>
<dbReference type="PATRIC" id="fig|229920.5.peg.472"/>
<dbReference type="PROSITE" id="PS51464">
    <property type="entry name" value="SIS"/>
    <property type="match status" value="1"/>
</dbReference>
<name>A0A0P6WWN5_9CHLR</name>
<dbReference type="OrthoDB" id="9797832at2"/>
<organism evidence="3 4">
    <name type="scientific">Leptolinea tardivitalis</name>
    <dbReference type="NCBI Taxonomy" id="229920"/>
    <lineage>
        <taxon>Bacteria</taxon>
        <taxon>Bacillati</taxon>
        <taxon>Chloroflexota</taxon>
        <taxon>Anaerolineae</taxon>
        <taxon>Anaerolineales</taxon>
        <taxon>Anaerolineaceae</taxon>
        <taxon>Leptolinea</taxon>
    </lineage>
</organism>
<dbReference type="AlphaFoldDB" id="A0A0P6WWN5"/>
<comment type="caution">
    <text evidence="3">The sequence shown here is derived from an EMBL/GenBank/DDBJ whole genome shotgun (WGS) entry which is preliminary data.</text>
</comment>
<dbReference type="GO" id="GO:0016853">
    <property type="term" value="F:isomerase activity"/>
    <property type="evidence" value="ECO:0007669"/>
    <property type="project" value="UniProtKB-KW"/>
</dbReference>
<dbReference type="Proteomes" id="UP000050430">
    <property type="component" value="Unassembled WGS sequence"/>
</dbReference>
<dbReference type="SUPFAM" id="SSF53697">
    <property type="entry name" value="SIS domain"/>
    <property type="match status" value="1"/>
</dbReference>
<comment type="similarity">
    <text evidence="1">Belongs to the SIS family. PHI subfamily.</text>
</comment>
<evidence type="ECO:0000256" key="1">
    <source>
        <dbReference type="ARBA" id="ARBA00009235"/>
    </source>
</evidence>
<dbReference type="Pfam" id="PF01380">
    <property type="entry name" value="SIS"/>
    <property type="match status" value="1"/>
</dbReference>
<sequence length="185" mass="20888">MNFDEMYKNILNEHRQVFETLDQSKLQEFMELIINAKRIFLMGVGREGLATRGFAMRLMHMGKETHWVWDDTTPNVQPGDLFIFTSGSGEIGHIHFVAEMAKAAGAKLAVVTGTRTGKTPALADFVLWVPAHVYKGTDKVVPSKQPMGNLFEQTLFVLFDIIVMMLMDTLNISEAAMISRHRNVE</sequence>
<dbReference type="GO" id="GO:0097367">
    <property type="term" value="F:carbohydrate derivative binding"/>
    <property type="evidence" value="ECO:0007669"/>
    <property type="project" value="InterPro"/>
</dbReference>
<evidence type="ECO:0000313" key="4">
    <source>
        <dbReference type="Proteomes" id="UP000050430"/>
    </source>
</evidence>
<dbReference type="PANTHER" id="PTHR43443">
    <property type="entry name" value="3-HEXULOSE-6-PHOSPHATE ISOMERASE"/>
    <property type="match status" value="1"/>
</dbReference>
<gene>
    <name evidence="3" type="ORF">ADM99_15495</name>
</gene>
<keyword evidence="3" id="KW-0413">Isomerase</keyword>
<dbReference type="InterPro" id="IPR017552">
    <property type="entry name" value="PHI/rmpB"/>
</dbReference>
<protein>
    <submittedName>
        <fullName evidence="3">6-phospho-3-hexuloisomerase</fullName>
    </submittedName>
</protein>
<dbReference type="NCBIfam" id="TIGR03127">
    <property type="entry name" value="RuMP_HxlB"/>
    <property type="match status" value="1"/>
</dbReference>
<dbReference type="Gene3D" id="3.40.50.10490">
    <property type="entry name" value="Glucose-6-phosphate isomerase like protein, domain 1"/>
    <property type="match status" value="1"/>
</dbReference>
<keyword evidence="4" id="KW-1185">Reference proteome</keyword>
<accession>A0A0P6WWN5</accession>
<proteinExistence type="inferred from homology"/>
<dbReference type="PANTHER" id="PTHR43443:SF1">
    <property type="entry name" value="3-HEXULOSE-6-PHOSPHATE ISOMERASE"/>
    <property type="match status" value="1"/>
</dbReference>
<dbReference type="STRING" id="229920.ADM99_15495"/>
<evidence type="ECO:0000313" key="3">
    <source>
        <dbReference type="EMBL" id="KPL70526.1"/>
    </source>
</evidence>